<dbReference type="Pfam" id="PF00481">
    <property type="entry name" value="PP2C"/>
    <property type="match status" value="1"/>
</dbReference>
<evidence type="ECO:0000259" key="3">
    <source>
        <dbReference type="PROSITE" id="PS51746"/>
    </source>
</evidence>
<comment type="caution">
    <text evidence="4">The sequence shown here is derived from an EMBL/GenBank/DDBJ whole genome shotgun (WGS) entry which is preliminary data.</text>
</comment>
<dbReference type="SUPFAM" id="SSF81606">
    <property type="entry name" value="PP2C-like"/>
    <property type="match status" value="1"/>
</dbReference>
<evidence type="ECO:0000313" key="5">
    <source>
        <dbReference type="Proteomes" id="UP000310189"/>
    </source>
</evidence>
<dbReference type="GO" id="GO:0004741">
    <property type="term" value="F:[pyruvate dehydrogenase (acetyl-transferring)]-phosphatase activity"/>
    <property type="evidence" value="ECO:0007669"/>
    <property type="project" value="TreeGrafter"/>
</dbReference>
<keyword evidence="2" id="KW-0812">Transmembrane</keyword>
<feature type="transmembrane region" description="Helical" evidence="2">
    <location>
        <begin position="31"/>
        <end position="51"/>
    </location>
</feature>
<keyword evidence="5" id="KW-1185">Reference proteome</keyword>
<keyword evidence="2" id="KW-1133">Transmembrane helix</keyword>
<dbReference type="OrthoDB" id="420076at2759"/>
<name>A0A4T0FM85_9BASI</name>
<protein>
    <recommendedName>
        <fullName evidence="3">PPM-type phosphatase domain-containing protein</fullName>
    </recommendedName>
</protein>
<dbReference type="InterPro" id="IPR015655">
    <property type="entry name" value="PP2C"/>
</dbReference>
<organism evidence="4 5">
    <name type="scientific">Wallemia hederae</name>
    <dbReference type="NCBI Taxonomy" id="1540922"/>
    <lineage>
        <taxon>Eukaryota</taxon>
        <taxon>Fungi</taxon>
        <taxon>Dikarya</taxon>
        <taxon>Basidiomycota</taxon>
        <taxon>Wallemiomycotina</taxon>
        <taxon>Wallemiomycetes</taxon>
        <taxon>Wallemiales</taxon>
        <taxon>Wallemiaceae</taxon>
        <taxon>Wallemia</taxon>
    </lineage>
</organism>
<feature type="region of interest" description="Disordered" evidence="1">
    <location>
        <begin position="534"/>
        <end position="556"/>
    </location>
</feature>
<feature type="compositionally biased region" description="Polar residues" evidence="1">
    <location>
        <begin position="536"/>
        <end position="547"/>
    </location>
</feature>
<accession>A0A4T0FM85</accession>
<evidence type="ECO:0000256" key="2">
    <source>
        <dbReference type="SAM" id="Phobius"/>
    </source>
</evidence>
<dbReference type="PANTHER" id="PTHR13832">
    <property type="entry name" value="PROTEIN PHOSPHATASE 2C"/>
    <property type="match status" value="1"/>
</dbReference>
<sequence>MLIRTRQARQIVRKFSLRSYSTNQDLKRNRIIDILLFSSASLGLLGLYNHFAGQPFELISSTSNSFTIPTKSKDGIKSITTIKKLSPSQVSSLLRSNESVTQIARSGSASLVKEYYNNSISSNNPIEDRHAEIIIERDSQPSDKHNLLNLDRAGDLLFFCVFDGHSGFRTSDLLSKSLIPTTALHLSSLFNNVPPTNSSYWYNLISIFKSSNQSSNLDSQPHLVMQSLKNAFLNLDDTLLQAPIKLLNQLPKTPSPPTTPDESLLSALSGSCALMAYIDEIRQDLYIAVTGDSRAIAGYYQDGQWKVDVLSIDQTAKSASEVKRIQSEHPSVESPYVVQRGRVLGGLEPTRAFGDARYKWPAPLQSQLSNALLPPSYPIRAPPRALLTPPYVTAEPEVTHRKLSLKNKPQFLILATDGLWDRLSNEEAVGLVGKYLDGSGAIGGKNGKYVLDKTELLQGVISDGSKAISDDGNDNQYVFNEPNLSTLLIKNALGGAHENQVSALLSIPPPHSRRFFDDTTVSVIVFASDNDKTKANDSNVNKETASVQKLRDNVKK</sequence>
<dbReference type="CDD" id="cd00143">
    <property type="entry name" value="PP2Cc"/>
    <property type="match status" value="1"/>
</dbReference>
<dbReference type="GO" id="GO:0005739">
    <property type="term" value="C:mitochondrion"/>
    <property type="evidence" value="ECO:0007669"/>
    <property type="project" value="TreeGrafter"/>
</dbReference>
<keyword evidence="2" id="KW-0472">Membrane</keyword>
<dbReference type="Gene3D" id="3.60.40.10">
    <property type="entry name" value="PPM-type phosphatase domain"/>
    <property type="match status" value="1"/>
</dbReference>
<dbReference type="PANTHER" id="PTHR13832:SF792">
    <property type="entry name" value="GM14286P"/>
    <property type="match status" value="1"/>
</dbReference>
<dbReference type="InterPro" id="IPR001932">
    <property type="entry name" value="PPM-type_phosphatase-like_dom"/>
</dbReference>
<dbReference type="PROSITE" id="PS51746">
    <property type="entry name" value="PPM_2"/>
    <property type="match status" value="1"/>
</dbReference>
<feature type="domain" description="PPM-type phosphatase" evidence="3">
    <location>
        <begin position="134"/>
        <end position="526"/>
    </location>
</feature>
<dbReference type="Proteomes" id="UP000310189">
    <property type="component" value="Unassembled WGS sequence"/>
</dbReference>
<evidence type="ECO:0000313" key="4">
    <source>
        <dbReference type="EMBL" id="TIA89368.1"/>
    </source>
</evidence>
<dbReference type="AlphaFoldDB" id="A0A4T0FM85"/>
<dbReference type="EMBL" id="SPNW01000028">
    <property type="protein sequence ID" value="TIA89368.1"/>
    <property type="molecule type" value="Genomic_DNA"/>
</dbReference>
<reference evidence="4 5" key="1">
    <citation type="submission" date="2019-03" db="EMBL/GenBank/DDBJ databases">
        <title>Sequencing 23 genomes of Wallemia ichthyophaga.</title>
        <authorList>
            <person name="Gostincar C."/>
        </authorList>
    </citation>
    <scope>NUCLEOTIDE SEQUENCE [LARGE SCALE GENOMIC DNA]</scope>
    <source>
        <strain evidence="4 5">EXF-5753</strain>
    </source>
</reference>
<dbReference type="InterPro" id="IPR036457">
    <property type="entry name" value="PPM-type-like_dom_sf"/>
</dbReference>
<proteinExistence type="predicted"/>
<evidence type="ECO:0000256" key="1">
    <source>
        <dbReference type="SAM" id="MobiDB-lite"/>
    </source>
</evidence>
<gene>
    <name evidence="4" type="ORF">E3P99_02148</name>
</gene>
<dbReference type="SMART" id="SM00332">
    <property type="entry name" value="PP2Cc"/>
    <property type="match status" value="1"/>
</dbReference>